<evidence type="ECO:0000313" key="16">
    <source>
        <dbReference type="EnsemblMetazoa" id="XP_026298984"/>
    </source>
</evidence>
<evidence type="ECO:0000256" key="2">
    <source>
        <dbReference type="ARBA" id="ARBA00022670"/>
    </source>
</evidence>
<dbReference type="InterPro" id="IPR033116">
    <property type="entry name" value="TRYPSIN_SER"/>
</dbReference>
<sequence length="1892" mass="211533">MASMCGSSKSYPAINTGSYYRPAAYPYQNDYYLPQRSTTWSRVSPQQIKKQRGSTTWKVGSAMLIISAMLVLIAVFAIAGLALWMGALRTDSKNAIVGFSCSFRVAKGEKYNPMLKLNTSMVFREKERKYKNIFELLFRRSVLGTAYKQTIIDKFENGILKVFFRIYLNRRKIPRSITNIEDTIEDIIVKETYSSSSLFKDMELDLTSISIKRINQEVPGNQKQTQQKSAMITKNGLLRPNRNSSLITSSKPKSKPTKIESIEPDIDFTNIPTIQGTYKAEKVNATTSSNKTNPTREETAKVQSDARNNTKLSSLPIQEQSTKKSIIVKNSTETSQTVTQTVTNKMNEKLNYTVHDESFSNVHSQSSKKFVTSTVSSTIKTKDDQDVFKDFRNPDFETSPWKPIIPGYINTELKLLPDNVEKTNYKKTETNYKVNYTNTNVGDVVSDTSMKMTPQYSIGEIPEIPTKPSEPLGILNSYADVPGMSTFDIRDTDFPRDRIVPQEMVNFRVNGKFKNKIPGLLEDGQIFTESSPIEMDDKRPDIEVSGQLPSETYDIKLRTSSKPFGFSSSQPFEFSSTKPHPSTNENETGWRVAGSSITDTRYEESIRQDDGVKDDSIKANKKKMDQGTAKDKESSDNLLLSVISSTQKWPAQLDYEESTTKVSGVGVAEPIPDADVELEPRNRYSEVQATDKQQNNNALKDRKVDKDGQQPIYTSYKTPDLNGAGIRPSLIESSGTLKPFRHTIPVDKITSIVDYGKTDEEGSLKQEINTVTDSIINQGERFTEASQLNSTSKGSDEEAIKIVPENLKEIIELETLKKTSNDSETISTKSSRIEEHGGTRVPIELNTESIIDDEKFLKLSTTEIYSEMIHPLYNNVDKLVVRNEGNKERLTSNISRNSTFIEIDTLKHTPGEDEEDGSSKDKSSTKNEGSLNGTVNRPYVETRKKIYNDTLKAYVVENLVTLAPAKSNTGIGRPVRPRPKIDRVTSSDDSQLLDRLFRVPGRDRNTTKRNSSNGRDTIPFQSNNEGRNKEHPKIEQIVEVVTSISTKVSSNFKGNPIVLKFVVTNSTSLPVIRSESHGEQVSSSQISVPEQLFSALENGKEENRSFGDFRVSNKTPSLTSDRKISTNEENRSLLERLKQFAEIGAENEPVKGKDNSKSHSSVEQGGGDHRPLPDFEKLKQIADIATGNETLMNSSAGFTMTRDGVEILTKILNKMEDRTDKMISSTEENLEADHCSGFQCRDGKCLSSSGRCNMLGECSNSEDEMNCTCADFLKAQLLHQKICDGVADCWDYSDETDCDWCEEGQFVCGNSRTCINQDKVCNGYTDCPGGEDEKKCAALIEDDSTLNYEETSMFAKDDNDPGTIVTKGEHPSSQGHLSEIESTTDKDDILLYDQEAVESSILESTTLHASFQDEVRLEKIVSTKDEPMMKEKTFLNNRVNGSTILVSGREISSNAKNNILPHGNSIHLNAKNASMINLKKEINNYNEKGYLNIRKNGKWGKLCLNGMDHLLQERQTAWTIEDLGRAVCKAITYQDYESVEKVLDENPTSGRSYYTLSYNEKPVDKRILTFKPSKCPSGEVLRVKCKNLECGIRTQAPSQARSNVSRRSRIVGGGSSSAGSWPWQVALYKEGDYQCGGALINEKWILSAAHCFYHAQDEYWVARIGATRRGSFPSPYEQVLRLDHISLHPDYIDNGFINDIAMLRLEKPVIFSDYVRPVCLPQSEPKSGTICTVTGWGQLFEIGRIFPDTLQEVQLPVISTEECRRKTLFIPLYRITPGMLCAGLKDGGRDACLGDSGGPLVCSGSDNKYTLHGITSNGYGCARPGRPGVYTKVHHYLPWIEHVISREDIRSSIASCKGHRCPLGECLPKSRICNGFLECSDGSDERNCSINL</sequence>
<feature type="region of interest" description="Disordered" evidence="12">
    <location>
        <begin position="901"/>
        <end position="936"/>
    </location>
</feature>
<dbReference type="GO" id="GO:0016020">
    <property type="term" value="C:membrane"/>
    <property type="evidence" value="ECO:0007669"/>
    <property type="project" value="UniProtKB-SubCell"/>
</dbReference>
<evidence type="ECO:0000256" key="13">
    <source>
        <dbReference type="SAM" id="Phobius"/>
    </source>
</evidence>
<evidence type="ECO:0000313" key="18">
    <source>
        <dbReference type="RefSeq" id="XP_026298984.1"/>
    </source>
</evidence>
<keyword evidence="5 11" id="KW-0720">Serine protease</keyword>
<feature type="compositionally biased region" description="Polar residues" evidence="12">
    <location>
        <begin position="284"/>
        <end position="293"/>
    </location>
</feature>
<dbReference type="SUPFAM" id="SSF50494">
    <property type="entry name" value="Trypsin-like serine proteases"/>
    <property type="match status" value="1"/>
</dbReference>
<organism evidence="16">
    <name type="scientific">Apis mellifera</name>
    <name type="common">Honeybee</name>
    <dbReference type="NCBI Taxonomy" id="7460"/>
    <lineage>
        <taxon>Eukaryota</taxon>
        <taxon>Metazoa</taxon>
        <taxon>Ecdysozoa</taxon>
        <taxon>Arthropoda</taxon>
        <taxon>Hexapoda</taxon>
        <taxon>Insecta</taxon>
        <taxon>Pterygota</taxon>
        <taxon>Neoptera</taxon>
        <taxon>Endopterygota</taxon>
        <taxon>Hymenoptera</taxon>
        <taxon>Apocrita</taxon>
        <taxon>Aculeata</taxon>
        <taxon>Apoidea</taxon>
        <taxon>Anthophila</taxon>
        <taxon>Apidae</taxon>
        <taxon>Apis</taxon>
    </lineage>
</organism>
<dbReference type="InterPro" id="IPR001254">
    <property type="entry name" value="Trypsin_dom"/>
</dbReference>
<dbReference type="Gene3D" id="4.10.400.10">
    <property type="entry name" value="Low-density Lipoprotein Receptor"/>
    <property type="match status" value="2"/>
</dbReference>
<dbReference type="PROSITE" id="PS00134">
    <property type="entry name" value="TRYPSIN_HIS"/>
    <property type="match status" value="1"/>
</dbReference>
<dbReference type="Pfam" id="PF00089">
    <property type="entry name" value="Trypsin"/>
    <property type="match status" value="1"/>
</dbReference>
<feature type="compositionally biased region" description="Basic and acidic residues" evidence="12">
    <location>
        <begin position="1148"/>
        <end position="1157"/>
    </location>
</feature>
<feature type="compositionally biased region" description="Basic and acidic residues" evidence="12">
    <location>
        <begin position="995"/>
        <end position="1006"/>
    </location>
</feature>
<gene>
    <name evidence="18" type="primary">LOC412101</name>
</gene>
<dbReference type="Proteomes" id="UP000005203">
    <property type="component" value="Linkage group LG10"/>
</dbReference>
<feature type="disulfide bond" evidence="10">
    <location>
        <begin position="1321"/>
        <end position="1336"/>
    </location>
</feature>
<dbReference type="PROSITE" id="PS00135">
    <property type="entry name" value="TRYPSIN_SER"/>
    <property type="match status" value="1"/>
</dbReference>
<accession>A0A8B8H7R9</accession>
<feature type="region of interest" description="Disordered" evidence="12">
    <location>
        <begin position="1104"/>
        <end position="1129"/>
    </location>
</feature>
<name>A0A7M7MPA5_APIME</name>
<feature type="compositionally biased region" description="Basic and acidic residues" evidence="12">
    <location>
        <begin position="699"/>
        <end position="708"/>
    </location>
</feature>
<feature type="disulfide bond" evidence="10">
    <location>
        <begin position="1873"/>
        <end position="1888"/>
    </location>
</feature>
<keyword evidence="6" id="KW-0735">Signal-anchor</keyword>
<dbReference type="PROSITE" id="PS50024">
    <property type="entry name" value="SEA"/>
    <property type="match status" value="1"/>
</dbReference>
<feature type="region of interest" description="Disordered" evidence="12">
    <location>
        <begin position="283"/>
        <end position="307"/>
    </location>
</feature>
<feature type="region of interest" description="Disordered" evidence="12">
    <location>
        <begin position="1145"/>
        <end position="1173"/>
    </location>
</feature>
<dbReference type="CDD" id="cd00190">
    <property type="entry name" value="Tryp_SPc"/>
    <property type="match status" value="1"/>
</dbReference>
<dbReference type="GO" id="GO:0006508">
    <property type="term" value="P:proteolysis"/>
    <property type="evidence" value="ECO:0007669"/>
    <property type="project" value="UniProtKB-KW"/>
</dbReference>
<feature type="disulfide bond" evidence="10">
    <location>
        <begin position="1252"/>
        <end position="1267"/>
    </location>
</feature>
<feature type="disulfide bond" evidence="10">
    <location>
        <begin position="1861"/>
        <end position="1879"/>
    </location>
</feature>
<feature type="disulfide bond" evidence="10">
    <location>
        <begin position="1240"/>
        <end position="1258"/>
    </location>
</feature>
<dbReference type="CDD" id="cd00112">
    <property type="entry name" value="LDLa"/>
    <property type="match status" value="3"/>
</dbReference>
<dbReference type="Pfam" id="PF01390">
    <property type="entry name" value="SEA"/>
    <property type="match status" value="1"/>
</dbReference>
<dbReference type="GO" id="GO:0004252">
    <property type="term" value="F:serine-type endopeptidase activity"/>
    <property type="evidence" value="ECO:0007669"/>
    <property type="project" value="InterPro"/>
</dbReference>
<evidence type="ECO:0000256" key="9">
    <source>
        <dbReference type="ARBA" id="ARBA00023157"/>
    </source>
</evidence>
<dbReference type="InterPro" id="IPR000082">
    <property type="entry name" value="SEA_dom"/>
</dbReference>
<dbReference type="PROSITE" id="PS50068">
    <property type="entry name" value="LDLRA_2"/>
    <property type="match status" value="3"/>
</dbReference>
<dbReference type="Pfam" id="PF00057">
    <property type="entry name" value="Ldl_recept_a"/>
    <property type="match status" value="2"/>
</dbReference>
<keyword evidence="17" id="KW-1185">Reference proteome</keyword>
<accession>A0A7M7MPA5</accession>
<evidence type="ECO:0000256" key="8">
    <source>
        <dbReference type="ARBA" id="ARBA00023136"/>
    </source>
</evidence>
<evidence type="ECO:0000256" key="11">
    <source>
        <dbReference type="RuleBase" id="RU363034"/>
    </source>
</evidence>
<dbReference type="PRINTS" id="PR00722">
    <property type="entry name" value="CHYMOTRYPSIN"/>
</dbReference>
<dbReference type="FunFam" id="2.40.10.10:FF:000003">
    <property type="entry name" value="Transmembrane serine protease 3"/>
    <property type="match status" value="1"/>
</dbReference>
<dbReference type="InterPro" id="IPR036055">
    <property type="entry name" value="LDL_receptor-like_sf"/>
</dbReference>
<feature type="domain" description="SEA" evidence="14">
    <location>
        <begin position="95"/>
        <end position="216"/>
    </location>
</feature>
<evidence type="ECO:0000256" key="12">
    <source>
        <dbReference type="SAM" id="MobiDB-lite"/>
    </source>
</evidence>
<dbReference type="InterPro" id="IPR023415">
    <property type="entry name" value="LDLR_class-A_CS"/>
</dbReference>
<dbReference type="InterPro" id="IPR002172">
    <property type="entry name" value="LDrepeatLR_classA_rpt"/>
</dbReference>
<evidence type="ECO:0000256" key="5">
    <source>
        <dbReference type="ARBA" id="ARBA00022825"/>
    </source>
</evidence>
<comment type="subcellular location">
    <subcellularLocation>
        <location evidence="1">Membrane</location>
        <topology evidence="1">Single-pass type II membrane protein</topology>
    </subcellularLocation>
</comment>
<dbReference type="SMART" id="SM00020">
    <property type="entry name" value="Tryp_SPc"/>
    <property type="match status" value="1"/>
</dbReference>
<protein>
    <submittedName>
        <fullName evidence="18">Uncharacterized protein LOC412101 isoform X1</fullName>
    </submittedName>
</protein>
<keyword evidence="4 11" id="KW-0378">Hydrolase</keyword>
<keyword evidence="3 13" id="KW-0812">Transmembrane</keyword>
<dbReference type="KEGG" id="ame:412101"/>
<dbReference type="Gene3D" id="2.40.10.10">
    <property type="entry name" value="Trypsin-like serine proteases"/>
    <property type="match status" value="1"/>
</dbReference>
<evidence type="ECO:0000256" key="4">
    <source>
        <dbReference type="ARBA" id="ARBA00022801"/>
    </source>
</evidence>
<dbReference type="RefSeq" id="XP_026298984.1">
    <property type="nucleotide sequence ID" value="XM_026443199.1"/>
</dbReference>
<evidence type="ECO:0000313" key="17">
    <source>
        <dbReference type="Proteomes" id="UP000005203"/>
    </source>
</evidence>
<dbReference type="InterPro" id="IPR043504">
    <property type="entry name" value="Peptidase_S1_PA_chymotrypsin"/>
</dbReference>
<evidence type="ECO:0000259" key="15">
    <source>
        <dbReference type="PROSITE" id="PS50240"/>
    </source>
</evidence>
<evidence type="ECO:0000256" key="10">
    <source>
        <dbReference type="PROSITE-ProRule" id="PRU00124"/>
    </source>
</evidence>
<dbReference type="PROSITE" id="PS01209">
    <property type="entry name" value="LDLRA_1"/>
    <property type="match status" value="2"/>
</dbReference>
<feature type="compositionally biased region" description="Basic and acidic residues" evidence="12">
    <location>
        <begin position="600"/>
        <end position="635"/>
    </location>
</feature>
<evidence type="ECO:0000256" key="3">
    <source>
        <dbReference type="ARBA" id="ARBA00022692"/>
    </source>
</evidence>
<comment type="caution">
    <text evidence="10">Lacks conserved residue(s) required for the propagation of feature annotation.</text>
</comment>
<feature type="region of interest" description="Disordered" evidence="12">
    <location>
        <begin position="568"/>
        <end position="635"/>
    </location>
</feature>
<feature type="compositionally biased region" description="Polar residues" evidence="12">
    <location>
        <begin position="926"/>
        <end position="935"/>
    </location>
</feature>
<evidence type="ECO:0000259" key="14">
    <source>
        <dbReference type="PROSITE" id="PS50024"/>
    </source>
</evidence>
<dbReference type="OrthoDB" id="6411962at2759"/>
<feature type="region of interest" description="Disordered" evidence="12">
    <location>
        <begin position="531"/>
        <end position="550"/>
    </location>
</feature>
<dbReference type="InterPro" id="IPR001314">
    <property type="entry name" value="Peptidase_S1A"/>
</dbReference>
<feature type="region of interest" description="Disordered" evidence="12">
    <location>
        <begin position="659"/>
        <end position="719"/>
    </location>
</feature>
<feature type="compositionally biased region" description="Polar residues" evidence="12">
    <location>
        <begin position="1008"/>
        <end position="1025"/>
    </location>
</feature>
<dbReference type="PROSITE" id="PS50240">
    <property type="entry name" value="TRYPSIN_DOM"/>
    <property type="match status" value="1"/>
</dbReference>
<keyword evidence="9 10" id="KW-1015">Disulfide bond</keyword>
<keyword evidence="2 11" id="KW-0645">Protease</keyword>
<dbReference type="PANTHER" id="PTHR24252">
    <property type="entry name" value="ACROSIN-RELATED"/>
    <property type="match status" value="1"/>
</dbReference>
<dbReference type="SMART" id="SM00192">
    <property type="entry name" value="LDLa"/>
    <property type="match status" value="3"/>
</dbReference>
<proteinExistence type="predicted"/>
<feature type="compositionally biased region" description="Basic and acidic residues" evidence="12">
    <location>
        <begin position="904"/>
        <end position="925"/>
    </location>
</feature>
<feature type="compositionally biased region" description="Polar residues" evidence="12">
    <location>
        <begin position="685"/>
        <end position="698"/>
    </location>
</feature>
<evidence type="ECO:0000256" key="7">
    <source>
        <dbReference type="ARBA" id="ARBA00022989"/>
    </source>
</evidence>
<dbReference type="GeneID" id="412101"/>
<dbReference type="SUPFAM" id="SSF82671">
    <property type="entry name" value="SEA domain"/>
    <property type="match status" value="1"/>
</dbReference>
<reference evidence="18" key="2">
    <citation type="submission" date="2025-04" db="UniProtKB">
        <authorList>
            <consortium name="RefSeq"/>
        </authorList>
    </citation>
    <scope>IDENTIFICATION</scope>
    <source>
        <strain evidence="18">DH4</strain>
        <tissue evidence="18">Whole body</tissue>
    </source>
</reference>
<dbReference type="SUPFAM" id="SSF57424">
    <property type="entry name" value="LDL receptor-like module"/>
    <property type="match status" value="3"/>
</dbReference>
<keyword evidence="7 13" id="KW-1133">Transmembrane helix</keyword>
<dbReference type="InterPro" id="IPR018114">
    <property type="entry name" value="TRYPSIN_HIS"/>
</dbReference>
<dbReference type="PANTHER" id="PTHR24252:SF7">
    <property type="entry name" value="HYALIN"/>
    <property type="match status" value="1"/>
</dbReference>
<feature type="transmembrane region" description="Helical" evidence="13">
    <location>
        <begin position="59"/>
        <end position="85"/>
    </location>
</feature>
<dbReference type="InterPro" id="IPR036364">
    <property type="entry name" value="SEA_dom_sf"/>
</dbReference>
<evidence type="ECO:0000256" key="1">
    <source>
        <dbReference type="ARBA" id="ARBA00004606"/>
    </source>
</evidence>
<dbReference type="EnsemblMetazoa" id="XM_026443199">
    <property type="protein sequence ID" value="XP_026298984"/>
    <property type="gene ID" value="LOC412101"/>
</dbReference>
<evidence type="ECO:0000256" key="6">
    <source>
        <dbReference type="ARBA" id="ARBA00022968"/>
    </source>
</evidence>
<feature type="compositionally biased region" description="Polar residues" evidence="12">
    <location>
        <begin position="568"/>
        <end position="587"/>
    </location>
</feature>
<dbReference type="InterPro" id="IPR009003">
    <property type="entry name" value="Peptidase_S1_PA"/>
</dbReference>
<reference evidence="16" key="1">
    <citation type="submission" date="2021-01" db="UniProtKB">
        <authorList>
            <consortium name="EnsemblMetazoa"/>
        </authorList>
    </citation>
    <scope>IDENTIFICATION</scope>
    <source>
        <strain evidence="16">DH4</strain>
    </source>
</reference>
<feature type="compositionally biased region" description="Basic and acidic residues" evidence="12">
    <location>
        <begin position="1120"/>
        <end position="1129"/>
    </location>
</feature>
<feature type="domain" description="Peptidase S1" evidence="15">
    <location>
        <begin position="1610"/>
        <end position="1845"/>
    </location>
</feature>
<feature type="region of interest" description="Disordered" evidence="12">
    <location>
        <begin position="966"/>
        <end position="1031"/>
    </location>
</feature>
<keyword evidence="8 13" id="KW-0472">Membrane</keyword>